<dbReference type="Pfam" id="PF26557">
    <property type="entry name" value="Cullin_AB"/>
    <property type="match status" value="1"/>
</dbReference>
<dbReference type="InterPro" id="IPR045093">
    <property type="entry name" value="Cullin"/>
</dbReference>
<dbReference type="Proteomes" id="UP001642464">
    <property type="component" value="Unassembled WGS sequence"/>
</dbReference>
<proteinExistence type="inferred from homology"/>
<gene>
    <name evidence="6" type="ORF">SCF082_LOCUS8459</name>
</gene>
<dbReference type="PANTHER" id="PTHR11932">
    <property type="entry name" value="CULLIN"/>
    <property type="match status" value="1"/>
</dbReference>
<keyword evidence="2" id="KW-0832">Ubl conjugation</keyword>
<dbReference type="InterPro" id="IPR016158">
    <property type="entry name" value="Cullin_homology"/>
</dbReference>
<dbReference type="Gene3D" id="3.30.230.130">
    <property type="entry name" value="Cullin, Chain C, Domain 2"/>
    <property type="match status" value="1"/>
</dbReference>
<dbReference type="InterPro" id="IPR001373">
    <property type="entry name" value="Cullin_N"/>
</dbReference>
<dbReference type="Gene3D" id="1.10.10.10">
    <property type="entry name" value="Winged helix-like DNA-binding domain superfamily/Winged helix DNA-binding domain"/>
    <property type="match status" value="1"/>
</dbReference>
<dbReference type="SUPFAM" id="SSF74788">
    <property type="entry name" value="Cullin repeat-like"/>
    <property type="match status" value="1"/>
</dbReference>
<evidence type="ECO:0000256" key="2">
    <source>
        <dbReference type="ARBA" id="ARBA00022843"/>
    </source>
</evidence>
<evidence type="ECO:0000313" key="6">
    <source>
        <dbReference type="EMBL" id="CAK9005115.1"/>
    </source>
</evidence>
<protein>
    <submittedName>
        <fullName evidence="6">Cullin-1 (OsCUL1) (OsCUL1-1)</fullName>
    </submittedName>
</protein>
<evidence type="ECO:0000256" key="1">
    <source>
        <dbReference type="ARBA" id="ARBA00006019"/>
    </source>
</evidence>
<keyword evidence="7" id="KW-1185">Reference proteome</keyword>
<dbReference type="InterPro" id="IPR019559">
    <property type="entry name" value="Cullin_neddylation_domain"/>
</dbReference>
<sequence length="759" mass="87500">MGDRFVALEDGWAAIKSAIDKLIKILSEDMAQQSKAFTTIEYVEVYTKCYDMCTQRSPHNWSEELYTRHGVTIENYFTEQVVPVLQGKRDEYLLKEMVLRWKNHEIMDKWMRKFFMYLDRYYVKHHSIPTLHESSLEKFRTLVFEQVKDEFVGGIVVQINKEREGEIVDRGLLKDCVAVFGKMSDKLKIYEEALEKPLLESSKDYYLNKSQDWIAEDTLPVYLRKAEAALETERERVDNYLEADSKPKLVKVVETELLKEHEKTLLEKEGSGCRALLEDDKREDLARLFMLFDNVEDGLEPIAAIVKEHITKKGEDIVEKREAAMAAAQSHKEREALDPAFVQALLDLHDKYRTLIDNQFQGHSLFQKALKEACEVFINHDVGKTSNAELISSFADRVLKTGGQKLSESEVEDNLERCVQLFSYLSDKDLFCEVYRNQLAKRLLNSRSASDDAERSMISKLKLRCGAQYTARLEGMVKDLLTGDDFKKSFKEHVATNAASLLGDKDVKLSAQGSGECVTVGNIEFSVDVLTTGHWPSYKMVNIVLPREFDDCMDVYKKFYASKTSHRCLKWVFSLGNATVRAAFKRPYDIQVTTLQAVALLAFNGVPDDQWVSLQEIMGQLNLEEEVAKRVMHSLSCSKHKVLEKEPKSKGISRDDKFRVNAKFQSPMRKIRIPMASLDQSHNPKRVQEDRSIAIEAAVVRIMKARKRMNHTALITEVLAQLHFFKPAISQVKRRIEHLIDREYLERDEEEANVYKYLA</sequence>
<evidence type="ECO:0000256" key="3">
    <source>
        <dbReference type="PROSITE-ProRule" id="PRU00330"/>
    </source>
</evidence>
<dbReference type="PROSITE" id="PS01256">
    <property type="entry name" value="CULLIN_1"/>
    <property type="match status" value="1"/>
</dbReference>
<feature type="domain" description="Cullin family profile" evidence="5">
    <location>
        <begin position="386"/>
        <end position="636"/>
    </location>
</feature>
<dbReference type="InterPro" id="IPR036390">
    <property type="entry name" value="WH_DNA-bd_sf"/>
</dbReference>
<evidence type="ECO:0000259" key="5">
    <source>
        <dbReference type="PROSITE" id="PS50069"/>
    </source>
</evidence>
<dbReference type="SMART" id="SM00884">
    <property type="entry name" value="Cullin_Nedd8"/>
    <property type="match status" value="1"/>
</dbReference>
<dbReference type="InterPro" id="IPR016157">
    <property type="entry name" value="Cullin_CS"/>
</dbReference>
<dbReference type="SUPFAM" id="SSF46785">
    <property type="entry name" value="Winged helix' DNA-binding domain"/>
    <property type="match status" value="1"/>
</dbReference>
<accession>A0ABP0IR93</accession>
<comment type="similarity">
    <text evidence="1 3 4">Belongs to the cullin family.</text>
</comment>
<evidence type="ECO:0000313" key="7">
    <source>
        <dbReference type="Proteomes" id="UP001642464"/>
    </source>
</evidence>
<name>A0ABP0IR93_9DINO</name>
<dbReference type="InterPro" id="IPR036317">
    <property type="entry name" value="Cullin_homology_sf"/>
</dbReference>
<dbReference type="InterPro" id="IPR059120">
    <property type="entry name" value="Cullin-like_AB"/>
</dbReference>
<evidence type="ECO:0000256" key="4">
    <source>
        <dbReference type="RuleBase" id="RU003829"/>
    </source>
</evidence>
<dbReference type="Gene3D" id="1.20.1310.10">
    <property type="entry name" value="Cullin Repeats"/>
    <property type="match status" value="4"/>
</dbReference>
<dbReference type="SUPFAM" id="SSF75632">
    <property type="entry name" value="Cullin homology domain"/>
    <property type="match status" value="1"/>
</dbReference>
<dbReference type="EMBL" id="CAXAMM010004844">
    <property type="protein sequence ID" value="CAK9005115.1"/>
    <property type="molecule type" value="Genomic_DNA"/>
</dbReference>
<dbReference type="InterPro" id="IPR016159">
    <property type="entry name" value="Cullin_repeat-like_dom_sf"/>
</dbReference>
<dbReference type="Pfam" id="PF00888">
    <property type="entry name" value="Cullin"/>
    <property type="match status" value="1"/>
</dbReference>
<dbReference type="SMART" id="SM00182">
    <property type="entry name" value="CULLIN"/>
    <property type="match status" value="1"/>
</dbReference>
<dbReference type="Pfam" id="PF10557">
    <property type="entry name" value="Cullin_Nedd8"/>
    <property type="match status" value="1"/>
</dbReference>
<organism evidence="6 7">
    <name type="scientific">Durusdinium trenchii</name>
    <dbReference type="NCBI Taxonomy" id="1381693"/>
    <lineage>
        <taxon>Eukaryota</taxon>
        <taxon>Sar</taxon>
        <taxon>Alveolata</taxon>
        <taxon>Dinophyceae</taxon>
        <taxon>Suessiales</taxon>
        <taxon>Symbiodiniaceae</taxon>
        <taxon>Durusdinium</taxon>
    </lineage>
</organism>
<comment type="caution">
    <text evidence="6">The sequence shown here is derived from an EMBL/GenBank/DDBJ whole genome shotgun (WGS) entry which is preliminary data.</text>
</comment>
<reference evidence="6 7" key="1">
    <citation type="submission" date="2024-02" db="EMBL/GenBank/DDBJ databases">
        <authorList>
            <person name="Chen Y."/>
            <person name="Shah S."/>
            <person name="Dougan E. K."/>
            <person name="Thang M."/>
            <person name="Chan C."/>
        </authorList>
    </citation>
    <scope>NUCLEOTIDE SEQUENCE [LARGE SCALE GENOMIC DNA]</scope>
</reference>
<dbReference type="PROSITE" id="PS50069">
    <property type="entry name" value="CULLIN_2"/>
    <property type="match status" value="1"/>
</dbReference>
<dbReference type="InterPro" id="IPR036388">
    <property type="entry name" value="WH-like_DNA-bd_sf"/>
</dbReference>